<sequence>NGGLLIHMSLVRVQPGEPSIALWVHSRGNPPDSIDELKIGTLIRNSGHVRLRLH</sequence>
<protein>
    <submittedName>
        <fullName evidence="1">Uncharacterized protein</fullName>
    </submittedName>
</protein>
<dbReference type="EMBL" id="UINC01070829">
    <property type="protein sequence ID" value="SVC05279.1"/>
    <property type="molecule type" value="Genomic_DNA"/>
</dbReference>
<accession>A0A382J0Y3</accession>
<dbReference type="AlphaFoldDB" id="A0A382J0Y3"/>
<name>A0A382J0Y3_9ZZZZ</name>
<gene>
    <name evidence="1" type="ORF">METZ01_LOCUS258133</name>
</gene>
<proteinExistence type="predicted"/>
<reference evidence="1" key="1">
    <citation type="submission" date="2018-05" db="EMBL/GenBank/DDBJ databases">
        <authorList>
            <person name="Lanie J.A."/>
            <person name="Ng W.-L."/>
            <person name="Kazmierczak K.M."/>
            <person name="Andrzejewski T.M."/>
            <person name="Davidsen T.M."/>
            <person name="Wayne K.J."/>
            <person name="Tettelin H."/>
            <person name="Glass J.I."/>
            <person name="Rusch D."/>
            <person name="Podicherti R."/>
            <person name="Tsui H.-C.T."/>
            <person name="Winkler M.E."/>
        </authorList>
    </citation>
    <scope>NUCLEOTIDE SEQUENCE</scope>
</reference>
<evidence type="ECO:0000313" key="1">
    <source>
        <dbReference type="EMBL" id="SVC05279.1"/>
    </source>
</evidence>
<organism evidence="1">
    <name type="scientific">marine metagenome</name>
    <dbReference type="NCBI Taxonomy" id="408172"/>
    <lineage>
        <taxon>unclassified sequences</taxon>
        <taxon>metagenomes</taxon>
        <taxon>ecological metagenomes</taxon>
    </lineage>
</organism>
<feature type="non-terminal residue" evidence="1">
    <location>
        <position position="1"/>
    </location>
</feature>